<dbReference type="PANTHER" id="PTHR10492">
    <property type="match status" value="1"/>
</dbReference>
<organism evidence="5 6">
    <name type="scientific">Phytophthora cactorum</name>
    <dbReference type="NCBI Taxonomy" id="29920"/>
    <lineage>
        <taxon>Eukaryota</taxon>
        <taxon>Sar</taxon>
        <taxon>Stramenopiles</taxon>
        <taxon>Oomycota</taxon>
        <taxon>Peronosporomycetes</taxon>
        <taxon>Peronosporales</taxon>
        <taxon>Peronosporaceae</taxon>
        <taxon>Phytophthora</taxon>
    </lineage>
</organism>
<evidence type="ECO:0000313" key="5">
    <source>
        <dbReference type="EMBL" id="KAG3208925.1"/>
    </source>
</evidence>
<reference evidence="5" key="1">
    <citation type="submission" date="2018-05" db="EMBL/GenBank/DDBJ databases">
        <title>Effector identification in a new, highly contiguous assembly of the strawberry crown rot pathogen Phytophthora cactorum.</title>
        <authorList>
            <person name="Armitage A.D."/>
            <person name="Nellist C.F."/>
            <person name="Bates H."/>
            <person name="Vickerstaff R.J."/>
            <person name="Harrison R.J."/>
        </authorList>
    </citation>
    <scope>NUCLEOTIDE SEQUENCE</scope>
    <source>
        <strain evidence="4">4040</strain>
        <strain evidence="5">P421</strain>
    </source>
</reference>
<dbReference type="SUPFAM" id="SSF52540">
    <property type="entry name" value="P-loop containing nucleoside triphosphate hydrolases"/>
    <property type="match status" value="1"/>
</dbReference>
<keyword evidence="1" id="KW-0347">Helicase</keyword>
<dbReference type="Proteomes" id="UP000736787">
    <property type="component" value="Unassembled WGS sequence"/>
</dbReference>
<comment type="cofactor">
    <cofactor evidence="1">
        <name>Mg(2+)</name>
        <dbReference type="ChEBI" id="CHEBI:18420"/>
    </cofactor>
</comment>
<dbReference type="PANTHER" id="PTHR10492:SF57">
    <property type="entry name" value="ATP-DEPENDENT DNA HELICASE"/>
    <property type="match status" value="1"/>
</dbReference>
<dbReference type="Proteomes" id="UP000760860">
    <property type="component" value="Unassembled WGS sequence"/>
</dbReference>
<protein>
    <recommendedName>
        <fullName evidence="1">ATP-dependent DNA helicase</fullName>
        <ecNumber evidence="1">5.6.2.3</ecNumber>
    </recommendedName>
</protein>
<evidence type="ECO:0000259" key="3">
    <source>
        <dbReference type="Pfam" id="PF21530"/>
    </source>
</evidence>
<dbReference type="GO" id="GO:0006310">
    <property type="term" value="P:DNA recombination"/>
    <property type="evidence" value="ECO:0007669"/>
    <property type="project" value="UniProtKB-KW"/>
</dbReference>
<keyword evidence="1" id="KW-0234">DNA repair</keyword>
<gene>
    <name evidence="4" type="ORF">PC117_g24063</name>
    <name evidence="5" type="ORF">PC129_g20057</name>
</gene>
<dbReference type="InterPro" id="IPR027417">
    <property type="entry name" value="P-loop_NTPase"/>
</dbReference>
<dbReference type="GO" id="GO:0000723">
    <property type="term" value="P:telomere maintenance"/>
    <property type="evidence" value="ECO:0007669"/>
    <property type="project" value="InterPro"/>
</dbReference>
<dbReference type="GO" id="GO:0043139">
    <property type="term" value="F:5'-3' DNA helicase activity"/>
    <property type="evidence" value="ECO:0007669"/>
    <property type="project" value="UniProtKB-EC"/>
</dbReference>
<dbReference type="GO" id="GO:0016787">
    <property type="term" value="F:hydrolase activity"/>
    <property type="evidence" value="ECO:0007669"/>
    <property type="project" value="UniProtKB-KW"/>
</dbReference>
<dbReference type="EMBL" id="RCMV01001368">
    <property type="protein sequence ID" value="KAG3208925.1"/>
    <property type="molecule type" value="Genomic_DNA"/>
</dbReference>
<feature type="domain" description="DNA helicase Pif1-like 2B" evidence="3">
    <location>
        <begin position="220"/>
        <end position="266"/>
    </location>
</feature>
<keyword evidence="1" id="KW-0547">Nucleotide-binding</keyword>
<dbReference type="EC" id="5.6.2.3" evidence="1"/>
<feature type="domain" description="DNA helicase Pif1-like DEAD-box helicase" evidence="2">
    <location>
        <begin position="1"/>
        <end position="104"/>
    </location>
</feature>
<evidence type="ECO:0000313" key="4">
    <source>
        <dbReference type="EMBL" id="KAG2892159.1"/>
    </source>
</evidence>
<comment type="similarity">
    <text evidence="1">Belongs to the helicase family.</text>
</comment>
<dbReference type="AlphaFoldDB" id="A0A8T1H976"/>
<keyword evidence="1" id="KW-0067">ATP-binding</keyword>
<name>A0A8T1H976_9STRA</name>
<comment type="caution">
    <text evidence="5">The sequence shown here is derived from an EMBL/GenBank/DDBJ whole genome shotgun (WGS) entry which is preliminary data.</text>
</comment>
<evidence type="ECO:0000256" key="1">
    <source>
        <dbReference type="RuleBase" id="RU363044"/>
    </source>
</evidence>
<comment type="catalytic activity">
    <reaction evidence="1">
        <text>ATP + H2O = ADP + phosphate + H(+)</text>
        <dbReference type="Rhea" id="RHEA:13065"/>
        <dbReference type="ChEBI" id="CHEBI:15377"/>
        <dbReference type="ChEBI" id="CHEBI:15378"/>
        <dbReference type="ChEBI" id="CHEBI:30616"/>
        <dbReference type="ChEBI" id="CHEBI:43474"/>
        <dbReference type="ChEBI" id="CHEBI:456216"/>
        <dbReference type="EC" id="5.6.2.3"/>
    </reaction>
</comment>
<evidence type="ECO:0000259" key="2">
    <source>
        <dbReference type="Pfam" id="PF05970"/>
    </source>
</evidence>
<dbReference type="VEuPathDB" id="FungiDB:PC110_g16961"/>
<dbReference type="InterPro" id="IPR049163">
    <property type="entry name" value="Pif1-like_2B_dom"/>
</dbReference>
<accession>A0A8T1H976</accession>
<proteinExistence type="inferred from homology"/>
<dbReference type="GO" id="GO:0005524">
    <property type="term" value="F:ATP binding"/>
    <property type="evidence" value="ECO:0007669"/>
    <property type="project" value="UniProtKB-KW"/>
</dbReference>
<keyword evidence="1" id="KW-0227">DNA damage</keyword>
<keyword evidence="1" id="KW-0233">DNA recombination</keyword>
<dbReference type="GO" id="GO:0006281">
    <property type="term" value="P:DNA repair"/>
    <property type="evidence" value="ECO:0007669"/>
    <property type="project" value="UniProtKB-KW"/>
</dbReference>
<sequence length="358" mass="39941">MTHRYQYETVDRTLQDLLKNDLPFGGIAILLSGDFRQTLPAIPRAGPAEVISASLKRSPLWRDFEFLRLTINMRVQTAQDQSTAQAVQGFADFLLRVGDGRHETCTELGSDYVKIPRDMLLDVSGLETSVVNEAAEQGTAPERLSRLIEKVYSGFDGGNQPDSYFADRIILTPINDDVLAINDMILDNLRGDAEEYRSFESLGGDDGLERQEHGNLYPPEFLNTISLSGMPPHKLKLKVGAPMMLIRNLNTKEGLCNGTRLRVVQLRRNCMKAAIMSGAFAGKEVIIPRVMLISKNSGFPFELRRKQFPVQVAFAMTINKSQGQSIQHLGLFLRNQCFPTGSFMWGCPGLPPEGKSRF</sequence>
<keyword evidence="1" id="KW-0378">Hydrolase</keyword>
<dbReference type="InterPro" id="IPR010285">
    <property type="entry name" value="DNA_helicase_pif1-like_DEAD"/>
</dbReference>
<dbReference type="Pfam" id="PF05970">
    <property type="entry name" value="PIF1"/>
    <property type="match status" value="1"/>
</dbReference>
<dbReference type="EMBL" id="RCMK01001548">
    <property type="protein sequence ID" value="KAG2892159.1"/>
    <property type="molecule type" value="Genomic_DNA"/>
</dbReference>
<dbReference type="Pfam" id="PF21530">
    <property type="entry name" value="Pif1_2B_dom"/>
    <property type="match status" value="1"/>
</dbReference>
<evidence type="ECO:0000313" key="6">
    <source>
        <dbReference type="Proteomes" id="UP000760860"/>
    </source>
</evidence>